<name>A0ABQ3VX70_9CHLR</name>
<gene>
    <name evidence="1" type="ORF">KSZ_78970</name>
</gene>
<keyword evidence="2" id="KW-1185">Reference proteome</keyword>
<dbReference type="EMBL" id="BNJJ01000051">
    <property type="protein sequence ID" value="GHO89891.1"/>
    <property type="molecule type" value="Genomic_DNA"/>
</dbReference>
<dbReference type="Proteomes" id="UP000635565">
    <property type="component" value="Unassembled WGS sequence"/>
</dbReference>
<sequence length="63" mass="7179">MESQATTGTVHVWPMSRHWTATGEQEVEAAALENAVELAVYQRQKVYARVSRPNIQSEHRQVD</sequence>
<organism evidence="1 2">
    <name type="scientific">Dictyobacter formicarum</name>
    <dbReference type="NCBI Taxonomy" id="2778368"/>
    <lineage>
        <taxon>Bacteria</taxon>
        <taxon>Bacillati</taxon>
        <taxon>Chloroflexota</taxon>
        <taxon>Ktedonobacteria</taxon>
        <taxon>Ktedonobacterales</taxon>
        <taxon>Dictyobacteraceae</taxon>
        <taxon>Dictyobacter</taxon>
    </lineage>
</organism>
<comment type="caution">
    <text evidence="1">The sequence shown here is derived from an EMBL/GenBank/DDBJ whole genome shotgun (WGS) entry which is preliminary data.</text>
</comment>
<evidence type="ECO:0000313" key="1">
    <source>
        <dbReference type="EMBL" id="GHO89891.1"/>
    </source>
</evidence>
<evidence type="ECO:0000313" key="2">
    <source>
        <dbReference type="Proteomes" id="UP000635565"/>
    </source>
</evidence>
<reference evidence="1 2" key="1">
    <citation type="journal article" date="2021" name="Int. J. Syst. Evol. Microbiol.">
        <title>Reticulibacter mediterranei gen. nov., sp. nov., within the new family Reticulibacteraceae fam. nov., and Ktedonospora formicarum gen. nov., sp. nov., Ktedonobacter robiniae sp. nov., Dictyobacter formicarum sp. nov. and Dictyobacter arantiisoli sp. nov., belonging to the class Ktedonobacteria.</title>
        <authorList>
            <person name="Yabe S."/>
            <person name="Zheng Y."/>
            <person name="Wang C.M."/>
            <person name="Sakai Y."/>
            <person name="Abe K."/>
            <person name="Yokota A."/>
            <person name="Donadio S."/>
            <person name="Cavaletti L."/>
            <person name="Monciardini P."/>
        </authorList>
    </citation>
    <scope>NUCLEOTIDE SEQUENCE [LARGE SCALE GENOMIC DNA]</scope>
    <source>
        <strain evidence="1 2">SOSP1-9</strain>
    </source>
</reference>
<proteinExistence type="predicted"/>
<accession>A0ABQ3VX70</accession>
<protein>
    <submittedName>
        <fullName evidence="1">Uncharacterized protein</fullName>
    </submittedName>
</protein>